<dbReference type="InterPro" id="IPR050815">
    <property type="entry name" value="TF_fung"/>
</dbReference>
<name>A0A1Y2BZN5_9FUNG</name>
<dbReference type="PROSITE" id="PS50048">
    <property type="entry name" value="ZN2_CY6_FUNGAL_2"/>
    <property type="match status" value="1"/>
</dbReference>
<evidence type="ECO:0000313" key="7">
    <source>
        <dbReference type="EMBL" id="ORY40221.1"/>
    </source>
</evidence>
<sequence>MAPRTKACTECQRVRKKCVIIEPGRRHCERCFLLGLSELCRFEVKAKAVDESVLALHPCARCSRNRWKCSVLPGNSVCRLCQIGGFESECCLKPPPSLYRYTSSESPASTVSDSGASVTSTLNHIMNAFDKPLQDQADMMDWAMEDPDLMPTTDDFMLAWSFCTANGTQLPMWFGMDGDYFLRTFFSQPAYLRLAVCALAAHTRDPPLPEAISFSLFQRARKAMFRMAGTDSCLAMAKAYAYLYLFSMHKGQPSVGKKFLERGLEIVLELQLDVDPDDMPWLNLSAREREDRRRAFWALYGHYVTDLAQNPEASFDIPVSGKGVKAPKAVLGPEGQLVFENCPAVKWVCELGEIMYRNRKFLANPPQSLLYILETDIPTQNLISALNTTLINCADLLLYSDSPAFITQSDATRFKHQLSSISARYVFQTYALNFSAFSAISVLHRPKLYITSLKSCAPRYVSHNQQQTILSAVNQCLESAHRITHLFFYSQAEIMAYFGFTMFSQQKYYIFEAAIVCWFVSCRMSDVWRGMVDPVLIDRMLLLDMATRMTEFMLRVVELEGTKSGSTSATLKCMQEMTREMRIACMLGGSTSEGRGNGDDVEALELGMTVMSLVGDDVETVEKEPYACLGLLGAEVGRGIRWKGTCESSWRLFWKLYD</sequence>
<evidence type="ECO:0000256" key="2">
    <source>
        <dbReference type="ARBA" id="ARBA00022723"/>
    </source>
</evidence>
<evidence type="ECO:0000259" key="6">
    <source>
        <dbReference type="PROSITE" id="PS50048"/>
    </source>
</evidence>
<comment type="subcellular location">
    <subcellularLocation>
        <location evidence="1">Nucleus</location>
    </subcellularLocation>
</comment>
<gene>
    <name evidence="7" type="ORF">BCR33DRAFT_740480</name>
</gene>
<evidence type="ECO:0000256" key="3">
    <source>
        <dbReference type="ARBA" id="ARBA00023015"/>
    </source>
</evidence>
<evidence type="ECO:0000256" key="5">
    <source>
        <dbReference type="ARBA" id="ARBA00023242"/>
    </source>
</evidence>
<proteinExistence type="predicted"/>
<comment type="caution">
    <text evidence="7">The sequence shown here is derived from an EMBL/GenBank/DDBJ whole genome shotgun (WGS) entry which is preliminary data.</text>
</comment>
<dbReference type="PANTHER" id="PTHR47338:SF5">
    <property type="entry name" value="ZN(II)2CYS6 TRANSCRIPTION FACTOR (EUROFUNG)"/>
    <property type="match status" value="1"/>
</dbReference>
<evidence type="ECO:0000256" key="4">
    <source>
        <dbReference type="ARBA" id="ARBA00023163"/>
    </source>
</evidence>
<evidence type="ECO:0000256" key="1">
    <source>
        <dbReference type="ARBA" id="ARBA00004123"/>
    </source>
</evidence>
<accession>A0A1Y2BZN5</accession>
<keyword evidence="5" id="KW-0539">Nucleus</keyword>
<dbReference type="CDD" id="cd12148">
    <property type="entry name" value="fungal_TF_MHR"/>
    <property type="match status" value="1"/>
</dbReference>
<dbReference type="AlphaFoldDB" id="A0A1Y2BZN5"/>
<dbReference type="PANTHER" id="PTHR47338">
    <property type="entry name" value="ZN(II)2CYS6 TRANSCRIPTION FACTOR (EUROFUNG)-RELATED"/>
    <property type="match status" value="1"/>
</dbReference>
<keyword evidence="2" id="KW-0479">Metal-binding</keyword>
<keyword evidence="4" id="KW-0804">Transcription</keyword>
<dbReference type="GO" id="GO:0000981">
    <property type="term" value="F:DNA-binding transcription factor activity, RNA polymerase II-specific"/>
    <property type="evidence" value="ECO:0007669"/>
    <property type="project" value="InterPro"/>
</dbReference>
<evidence type="ECO:0000313" key="8">
    <source>
        <dbReference type="Proteomes" id="UP000193642"/>
    </source>
</evidence>
<protein>
    <recommendedName>
        <fullName evidence="6">Zn(2)-C6 fungal-type domain-containing protein</fullName>
    </recommendedName>
</protein>
<keyword evidence="8" id="KW-1185">Reference proteome</keyword>
<organism evidence="7 8">
    <name type="scientific">Rhizoclosmatium globosum</name>
    <dbReference type="NCBI Taxonomy" id="329046"/>
    <lineage>
        <taxon>Eukaryota</taxon>
        <taxon>Fungi</taxon>
        <taxon>Fungi incertae sedis</taxon>
        <taxon>Chytridiomycota</taxon>
        <taxon>Chytridiomycota incertae sedis</taxon>
        <taxon>Chytridiomycetes</taxon>
        <taxon>Chytridiales</taxon>
        <taxon>Chytriomycetaceae</taxon>
        <taxon>Rhizoclosmatium</taxon>
    </lineage>
</organism>
<dbReference type="GO" id="GO:0008270">
    <property type="term" value="F:zinc ion binding"/>
    <property type="evidence" value="ECO:0007669"/>
    <property type="project" value="InterPro"/>
</dbReference>
<dbReference type="Proteomes" id="UP000193642">
    <property type="component" value="Unassembled WGS sequence"/>
</dbReference>
<feature type="domain" description="Zn(2)-C6 fungal-type" evidence="6">
    <location>
        <begin position="7"/>
        <end position="42"/>
    </location>
</feature>
<dbReference type="EMBL" id="MCGO01000036">
    <property type="protein sequence ID" value="ORY40221.1"/>
    <property type="molecule type" value="Genomic_DNA"/>
</dbReference>
<dbReference type="GO" id="GO:0005634">
    <property type="term" value="C:nucleus"/>
    <property type="evidence" value="ECO:0007669"/>
    <property type="project" value="UniProtKB-SubCell"/>
</dbReference>
<keyword evidence="3" id="KW-0805">Transcription regulation</keyword>
<dbReference type="InterPro" id="IPR001138">
    <property type="entry name" value="Zn2Cys6_DnaBD"/>
</dbReference>
<reference evidence="7 8" key="1">
    <citation type="submission" date="2016-07" db="EMBL/GenBank/DDBJ databases">
        <title>Pervasive Adenine N6-methylation of Active Genes in Fungi.</title>
        <authorList>
            <consortium name="DOE Joint Genome Institute"/>
            <person name="Mondo S.J."/>
            <person name="Dannebaum R.O."/>
            <person name="Kuo R.C."/>
            <person name="Labutti K."/>
            <person name="Haridas S."/>
            <person name="Kuo A."/>
            <person name="Salamov A."/>
            <person name="Ahrendt S.R."/>
            <person name="Lipzen A."/>
            <person name="Sullivan W."/>
            <person name="Andreopoulos W.B."/>
            <person name="Clum A."/>
            <person name="Lindquist E."/>
            <person name="Daum C."/>
            <person name="Ramamoorthy G.K."/>
            <person name="Gryganskyi A."/>
            <person name="Culley D."/>
            <person name="Magnuson J.K."/>
            <person name="James T.Y."/>
            <person name="O'Malley M.A."/>
            <person name="Stajich J.E."/>
            <person name="Spatafora J.W."/>
            <person name="Visel A."/>
            <person name="Grigoriev I.V."/>
        </authorList>
    </citation>
    <scope>NUCLEOTIDE SEQUENCE [LARGE SCALE GENOMIC DNA]</scope>
    <source>
        <strain evidence="7 8">JEL800</strain>
    </source>
</reference>